<dbReference type="InterPro" id="IPR029052">
    <property type="entry name" value="Metallo-depent_PP-like"/>
</dbReference>
<dbReference type="GO" id="GO:0016787">
    <property type="term" value="F:hydrolase activity"/>
    <property type="evidence" value="ECO:0007669"/>
    <property type="project" value="UniProtKB-KW"/>
</dbReference>
<comment type="similarity">
    <text evidence="2">Belongs to the 5'-nucleotidase family.</text>
</comment>
<proteinExistence type="inferred from homology"/>
<dbReference type="GeneID" id="89508802"/>
<sequence length="510" mass="56993">MDNNLRTLNIIYTSDTHGHVYPIDYAKNAPCNASLLNIATEYTKDGNTLVLDGGDSLQGTPLTQYYLANADKYPYHPIAEAFNAMGLDFYTLGNHDFNFGYEAIRDYIKAMNARCLCANVEDLGGELKLEKTAIVTLENGLRVGISGVVTDWVNVWEQEDNIAKTKVTDPFVAAKKALEEIKDKCDITVLIYHGGLEENPATGQKMSDTTENIGCKIAHEQDWDILLTGHQHIANEKFVIDGTFAVQPPAKAEKYIVMQAVKSEDDLKITSKLVSTGDVHEEVVYNKMLPLEKDVQSWLDIPIGSLKEPIIPEEKIDAALNGSRLAAIFNQTQLEWSGADFSCTSLGNDPLGLEKDITIRDVCAVYPFANTVFVVEVTKQTIKDSLERVASYFTLVDGKPQVSEEFLKPKVEHYNYDFYAGLDYEFDLRRPVGDRVVKMVMLDGSELSDSRTYTLVTSNYRATGTGGYKAIGESRVIRNSTEEMPDLLQDYIRKNSPVGDVNNFRIKVFY</sequence>
<keyword evidence="2" id="KW-0378">Hydrolase</keyword>
<dbReference type="SUPFAM" id="SSF55816">
    <property type="entry name" value="5'-nucleotidase (syn. UDP-sugar hydrolase), C-terminal domain"/>
    <property type="match status" value="1"/>
</dbReference>
<organism evidence="5 6">
    <name type="scientific">Butyrivibrio fibrisolvens DSM 3071</name>
    <dbReference type="NCBI Taxonomy" id="1121131"/>
    <lineage>
        <taxon>Bacteria</taxon>
        <taxon>Bacillati</taxon>
        <taxon>Bacillota</taxon>
        <taxon>Clostridia</taxon>
        <taxon>Lachnospirales</taxon>
        <taxon>Lachnospiraceae</taxon>
        <taxon>Butyrivibrio</taxon>
    </lineage>
</organism>
<dbReference type="InterPro" id="IPR004843">
    <property type="entry name" value="Calcineurin-like_PHP"/>
</dbReference>
<evidence type="ECO:0000259" key="4">
    <source>
        <dbReference type="Pfam" id="PF02872"/>
    </source>
</evidence>
<dbReference type="STRING" id="1121131.SAMN02745229_01936"/>
<dbReference type="Gene3D" id="3.90.780.10">
    <property type="entry name" value="5'-Nucleotidase, C-terminal domain"/>
    <property type="match status" value="1"/>
</dbReference>
<feature type="domain" description="Calcineurin-like phosphoesterase" evidence="3">
    <location>
        <begin position="9"/>
        <end position="233"/>
    </location>
</feature>
<dbReference type="PANTHER" id="PTHR11575">
    <property type="entry name" value="5'-NUCLEOTIDASE-RELATED"/>
    <property type="match status" value="1"/>
</dbReference>
<keyword evidence="2" id="KW-0547">Nucleotide-binding</keyword>
<dbReference type="InterPro" id="IPR006179">
    <property type="entry name" value="5_nucleotidase/apyrase"/>
</dbReference>
<dbReference type="EMBL" id="FQXK01000015">
    <property type="protein sequence ID" value="SHI18551.1"/>
    <property type="molecule type" value="Genomic_DNA"/>
</dbReference>
<dbReference type="PANTHER" id="PTHR11575:SF6">
    <property type="entry name" value="2',3'-CYCLIC-NUCLEOTIDE 2'-PHOSPHODIESTERASE_3'-NUCLEOTIDASE"/>
    <property type="match status" value="1"/>
</dbReference>
<evidence type="ECO:0000256" key="1">
    <source>
        <dbReference type="ARBA" id="ARBA00022729"/>
    </source>
</evidence>
<keyword evidence="6" id="KW-1185">Reference proteome</keyword>
<dbReference type="GO" id="GO:0030288">
    <property type="term" value="C:outer membrane-bounded periplasmic space"/>
    <property type="evidence" value="ECO:0007669"/>
    <property type="project" value="TreeGrafter"/>
</dbReference>
<dbReference type="AlphaFoldDB" id="A0A1M5Z2Y5"/>
<evidence type="ECO:0000313" key="6">
    <source>
        <dbReference type="Proteomes" id="UP000184278"/>
    </source>
</evidence>
<dbReference type="GO" id="GO:0009166">
    <property type="term" value="P:nucleotide catabolic process"/>
    <property type="evidence" value="ECO:0007669"/>
    <property type="project" value="InterPro"/>
</dbReference>
<dbReference type="InterPro" id="IPR008334">
    <property type="entry name" value="5'-Nucleotdase_C"/>
</dbReference>
<gene>
    <name evidence="5" type="ORF">SAMN02745229_01936</name>
</gene>
<dbReference type="Pfam" id="PF00149">
    <property type="entry name" value="Metallophos"/>
    <property type="match status" value="1"/>
</dbReference>
<evidence type="ECO:0000313" key="5">
    <source>
        <dbReference type="EMBL" id="SHI18551.1"/>
    </source>
</evidence>
<evidence type="ECO:0000256" key="2">
    <source>
        <dbReference type="RuleBase" id="RU362119"/>
    </source>
</evidence>
<dbReference type="GO" id="GO:0000166">
    <property type="term" value="F:nucleotide binding"/>
    <property type="evidence" value="ECO:0007669"/>
    <property type="project" value="UniProtKB-KW"/>
</dbReference>
<keyword evidence="1" id="KW-0732">Signal</keyword>
<dbReference type="InterPro" id="IPR036907">
    <property type="entry name" value="5'-Nucleotdase_C_sf"/>
</dbReference>
<dbReference type="SUPFAM" id="SSF56300">
    <property type="entry name" value="Metallo-dependent phosphatases"/>
    <property type="match status" value="1"/>
</dbReference>
<protein>
    <submittedName>
        <fullName evidence="5">2',3'-cyclic-nucleotide 2'-phosphodiesterase / 3'-nucleotidase</fullName>
    </submittedName>
</protein>
<evidence type="ECO:0000259" key="3">
    <source>
        <dbReference type="Pfam" id="PF00149"/>
    </source>
</evidence>
<accession>A0A1M5Z2Y5</accession>
<name>A0A1M5Z2Y5_BUTFI</name>
<dbReference type="Proteomes" id="UP000184278">
    <property type="component" value="Unassembled WGS sequence"/>
</dbReference>
<dbReference type="Gene3D" id="3.60.21.10">
    <property type="match status" value="1"/>
</dbReference>
<feature type="domain" description="5'-Nucleotidase C-terminal" evidence="4">
    <location>
        <begin position="318"/>
        <end position="471"/>
    </location>
</feature>
<reference evidence="6" key="1">
    <citation type="submission" date="2016-11" db="EMBL/GenBank/DDBJ databases">
        <authorList>
            <person name="Varghese N."/>
            <person name="Submissions S."/>
        </authorList>
    </citation>
    <scope>NUCLEOTIDE SEQUENCE [LARGE SCALE GENOMIC DNA]</scope>
    <source>
        <strain evidence="6">DSM 3071</strain>
    </source>
</reference>
<dbReference type="OrthoDB" id="9800780at2"/>
<dbReference type="Pfam" id="PF02872">
    <property type="entry name" value="5_nucleotid_C"/>
    <property type="match status" value="1"/>
</dbReference>
<dbReference type="RefSeq" id="WP_073387326.1">
    <property type="nucleotide sequence ID" value="NZ_FQXK01000015.1"/>
</dbReference>
<dbReference type="PRINTS" id="PR01607">
    <property type="entry name" value="APYRASEFAMLY"/>
</dbReference>